<keyword evidence="7 10" id="KW-0067">ATP-binding</keyword>
<dbReference type="Proteomes" id="UP001229251">
    <property type="component" value="Unassembled WGS sequence"/>
</dbReference>
<accession>A0AAJ1V3D9</accession>
<keyword evidence="3 10" id="KW-0808">Transferase</keyword>
<dbReference type="PIRSF" id="PIRSF004793">
    <property type="entry name" value="UCP004793"/>
    <property type="match status" value="1"/>
</dbReference>
<organism evidence="12 13">
    <name type="scientific">Facklamia hominis</name>
    <dbReference type="NCBI Taxonomy" id="178214"/>
    <lineage>
        <taxon>Bacteria</taxon>
        <taxon>Bacillati</taxon>
        <taxon>Bacillota</taxon>
        <taxon>Bacilli</taxon>
        <taxon>Lactobacillales</taxon>
        <taxon>Aerococcaceae</taxon>
        <taxon>Facklamia</taxon>
    </lineage>
</organism>
<evidence type="ECO:0000256" key="5">
    <source>
        <dbReference type="ARBA" id="ARBA00022695"/>
    </source>
</evidence>
<gene>
    <name evidence="12" type="primary">cdaA</name>
    <name evidence="10" type="synonym">dacA</name>
    <name evidence="12" type="ORF">QP433_04965</name>
</gene>
<dbReference type="EMBL" id="JASOOE010000008">
    <property type="protein sequence ID" value="MDK7187326.1"/>
    <property type="molecule type" value="Genomic_DNA"/>
</dbReference>
<dbReference type="PANTHER" id="PTHR34185:SF1">
    <property type="entry name" value="DIADENYLATE CYCLASE"/>
    <property type="match status" value="1"/>
</dbReference>
<dbReference type="GO" id="GO:0005524">
    <property type="term" value="F:ATP binding"/>
    <property type="evidence" value="ECO:0007669"/>
    <property type="project" value="UniProtKB-UniRule"/>
</dbReference>
<feature type="transmembrane region" description="Helical" evidence="10">
    <location>
        <begin position="42"/>
        <end position="60"/>
    </location>
</feature>
<dbReference type="InterPro" id="IPR045585">
    <property type="entry name" value="CdaA_N"/>
</dbReference>
<dbReference type="GO" id="GO:0004016">
    <property type="term" value="F:adenylate cyclase activity"/>
    <property type="evidence" value="ECO:0007669"/>
    <property type="project" value="UniProtKB-UniRule"/>
</dbReference>
<feature type="domain" description="DAC" evidence="11">
    <location>
        <begin position="84"/>
        <end position="244"/>
    </location>
</feature>
<evidence type="ECO:0000256" key="10">
    <source>
        <dbReference type="HAMAP-Rule" id="MF_01499"/>
    </source>
</evidence>
<evidence type="ECO:0000256" key="9">
    <source>
        <dbReference type="ARBA" id="ARBA00023136"/>
    </source>
</evidence>
<dbReference type="SUPFAM" id="SSF143597">
    <property type="entry name" value="YojJ-like"/>
    <property type="match status" value="1"/>
</dbReference>
<comment type="function">
    <text evidence="10">Catalyzes the condensation of 2 ATP molecules into cyclic di-AMP (c-di-AMP), a second messenger used to regulate differing processes in different bacteria.</text>
</comment>
<comment type="subunit">
    <text evidence="10">Probably a homodimer.</text>
</comment>
<proteinExistence type="inferred from homology"/>
<sequence length="286" mass="32296">MFSWLNHFLGNQPIVSVLDIIIVWAVIYTLIKYARKTRTMNLLQGIALILVAKFLSQTIGLQTVDWLLGQVISWGVVALIILFQPELRKALENLGRSLFRNRQSQRNASEQLIDDLEKSLLYMSKRKIGALISIENEDPLLEYISTGIDLDSDVSSQLLINIFIPNTPLHDGAVIISDYRIAAASCYLPLSESRTIPKELGTRHRAAIGLGEVTDALTLIVSEETGAISIVKNDFLHRDLDLEELHQLLLQYLYTDTDEEDQSSFIKIIKDFWNEKTPKQGGDSNE</sequence>
<dbReference type="GO" id="GO:0106408">
    <property type="term" value="F:diadenylate cyclase activity"/>
    <property type="evidence" value="ECO:0007669"/>
    <property type="project" value="UniProtKB-EC"/>
</dbReference>
<evidence type="ECO:0000256" key="8">
    <source>
        <dbReference type="ARBA" id="ARBA00022989"/>
    </source>
</evidence>
<dbReference type="EC" id="2.7.7.85" evidence="10"/>
<evidence type="ECO:0000256" key="1">
    <source>
        <dbReference type="ARBA" id="ARBA00000877"/>
    </source>
</evidence>
<dbReference type="AlphaFoldDB" id="A0AAJ1V3D9"/>
<comment type="caution">
    <text evidence="12">The sequence shown here is derived from an EMBL/GenBank/DDBJ whole genome shotgun (WGS) entry which is preliminary data.</text>
</comment>
<dbReference type="PANTHER" id="PTHR34185">
    <property type="entry name" value="DIADENYLATE CYCLASE"/>
    <property type="match status" value="1"/>
</dbReference>
<evidence type="ECO:0000256" key="2">
    <source>
        <dbReference type="ARBA" id="ARBA00022475"/>
    </source>
</evidence>
<keyword evidence="4 10" id="KW-0812">Transmembrane</keyword>
<feature type="transmembrane region" description="Helical" evidence="10">
    <location>
        <begin position="12"/>
        <end position="30"/>
    </location>
</feature>
<dbReference type="Gene3D" id="3.40.1700.10">
    <property type="entry name" value="DNA integrity scanning protein, DisA, N-terminal domain"/>
    <property type="match status" value="1"/>
</dbReference>
<evidence type="ECO:0000259" key="11">
    <source>
        <dbReference type="PROSITE" id="PS51794"/>
    </source>
</evidence>
<dbReference type="InterPro" id="IPR036888">
    <property type="entry name" value="DNA_integrity_DisA_N_sf"/>
</dbReference>
<evidence type="ECO:0000313" key="13">
    <source>
        <dbReference type="Proteomes" id="UP001229251"/>
    </source>
</evidence>
<dbReference type="GO" id="GO:0006171">
    <property type="term" value="P:cAMP biosynthetic process"/>
    <property type="evidence" value="ECO:0007669"/>
    <property type="project" value="InterPro"/>
</dbReference>
<dbReference type="PROSITE" id="PS51794">
    <property type="entry name" value="DAC"/>
    <property type="match status" value="1"/>
</dbReference>
<evidence type="ECO:0000256" key="7">
    <source>
        <dbReference type="ARBA" id="ARBA00022840"/>
    </source>
</evidence>
<evidence type="ECO:0000256" key="4">
    <source>
        <dbReference type="ARBA" id="ARBA00022692"/>
    </source>
</evidence>
<dbReference type="InterPro" id="IPR003390">
    <property type="entry name" value="DNA_integrity_scan_DisA_N"/>
</dbReference>
<comment type="similarity">
    <text evidence="10">Belongs to the adenylate cyclase family. DacA/CdaA subfamily.</text>
</comment>
<protein>
    <recommendedName>
        <fullName evidence="10">Diadenylate cyclase</fullName>
        <shortName evidence="10">DAC</shortName>
        <ecNumber evidence="10">2.7.7.85</ecNumber>
    </recommendedName>
    <alternativeName>
        <fullName evidence="10">Cyclic-di-AMP synthase</fullName>
        <shortName evidence="10">c-di-AMP synthase</shortName>
    </alternativeName>
</protein>
<dbReference type="FunFam" id="3.40.1700.10:FF:000002">
    <property type="entry name" value="Diadenylate cyclase"/>
    <property type="match status" value="1"/>
</dbReference>
<dbReference type="InterPro" id="IPR014046">
    <property type="entry name" value="C-di-AMP_synthase"/>
</dbReference>
<keyword evidence="2 10" id="KW-1003">Cell membrane</keyword>
<dbReference type="Pfam" id="PF02457">
    <property type="entry name" value="DAC"/>
    <property type="match status" value="1"/>
</dbReference>
<evidence type="ECO:0000313" key="12">
    <source>
        <dbReference type="EMBL" id="MDK7187326.1"/>
    </source>
</evidence>
<dbReference type="InterPro" id="IPR050338">
    <property type="entry name" value="DisA"/>
</dbReference>
<keyword evidence="9 10" id="KW-0472">Membrane</keyword>
<dbReference type="NCBIfam" id="TIGR00159">
    <property type="entry name" value="diadenylate cyclase CdaA"/>
    <property type="match status" value="1"/>
</dbReference>
<keyword evidence="8 10" id="KW-1133">Transmembrane helix</keyword>
<dbReference type="InterPro" id="IPR034701">
    <property type="entry name" value="CdaA"/>
</dbReference>
<keyword evidence="6 10" id="KW-0547">Nucleotide-binding</keyword>
<dbReference type="HAMAP" id="MF_01499">
    <property type="entry name" value="DacA"/>
    <property type="match status" value="1"/>
</dbReference>
<evidence type="ECO:0000256" key="3">
    <source>
        <dbReference type="ARBA" id="ARBA00022679"/>
    </source>
</evidence>
<reference evidence="12" key="1">
    <citation type="submission" date="2023-05" db="EMBL/GenBank/DDBJ databases">
        <title>Cataloging the Phylogenetic Diversity of Human Bladder Bacteria.</title>
        <authorList>
            <person name="Du J."/>
        </authorList>
    </citation>
    <scope>NUCLEOTIDE SEQUENCE</scope>
    <source>
        <strain evidence="12">UMB1231</strain>
    </source>
</reference>
<keyword evidence="5 10" id="KW-0548">Nucleotidyltransferase</keyword>
<comment type="caution">
    <text evidence="10">Lacks conserved residue(s) required for the propagation of feature annotation.</text>
</comment>
<evidence type="ECO:0000256" key="6">
    <source>
        <dbReference type="ARBA" id="ARBA00022741"/>
    </source>
</evidence>
<name>A0AAJ1V3D9_9LACT</name>
<dbReference type="RefSeq" id="WP_129752742.1">
    <property type="nucleotide sequence ID" value="NZ_JASOOE010000008.1"/>
</dbReference>
<dbReference type="Pfam" id="PF19293">
    <property type="entry name" value="CdaA_N"/>
    <property type="match status" value="1"/>
</dbReference>
<feature type="transmembrane region" description="Helical" evidence="10">
    <location>
        <begin position="66"/>
        <end position="83"/>
    </location>
</feature>
<comment type="catalytic activity">
    <reaction evidence="1 10">
        <text>2 ATP = 3',3'-c-di-AMP + 2 diphosphate</text>
        <dbReference type="Rhea" id="RHEA:35655"/>
        <dbReference type="ChEBI" id="CHEBI:30616"/>
        <dbReference type="ChEBI" id="CHEBI:33019"/>
        <dbReference type="ChEBI" id="CHEBI:71500"/>
        <dbReference type="EC" id="2.7.7.85"/>
    </reaction>
</comment>